<keyword evidence="2" id="KW-1185">Reference proteome</keyword>
<dbReference type="RefSeq" id="WP_211428775.1">
    <property type="nucleotide sequence ID" value="NZ_CP072648.1"/>
</dbReference>
<protein>
    <submittedName>
        <fullName evidence="1">Uncharacterized protein</fullName>
    </submittedName>
</protein>
<organism evidence="1 2">
    <name type="scientific">Chloracidobacterium validum</name>
    <dbReference type="NCBI Taxonomy" id="2821543"/>
    <lineage>
        <taxon>Bacteria</taxon>
        <taxon>Pseudomonadati</taxon>
        <taxon>Acidobacteriota</taxon>
        <taxon>Terriglobia</taxon>
        <taxon>Terriglobales</taxon>
        <taxon>Acidobacteriaceae</taxon>
        <taxon>Chloracidobacterium</taxon>
    </lineage>
</organism>
<name>A0ABX8B862_9BACT</name>
<proteinExistence type="predicted"/>
<dbReference type="EMBL" id="CP072648">
    <property type="protein sequence ID" value="QUW02884.1"/>
    <property type="molecule type" value="Genomic_DNA"/>
</dbReference>
<accession>A0ABX8B862</accession>
<evidence type="ECO:0000313" key="2">
    <source>
        <dbReference type="Proteomes" id="UP000676506"/>
    </source>
</evidence>
<dbReference type="Proteomes" id="UP000676506">
    <property type="component" value="Chromosome 1"/>
</dbReference>
<reference evidence="1 2" key="1">
    <citation type="submission" date="2021-03" db="EMBL/GenBank/DDBJ databases">
        <title>Genomic and phenotypic characterization of Chloracidobacterium isolates provides evidence for multiple species.</title>
        <authorList>
            <person name="Saini M.K."/>
            <person name="Costas A.M.G."/>
            <person name="Tank M."/>
            <person name="Bryant D.A."/>
        </authorList>
    </citation>
    <scope>NUCLEOTIDE SEQUENCE [LARGE SCALE GENOMIC DNA]</scope>
    <source>
        <strain evidence="1 2">BV2-C</strain>
    </source>
</reference>
<sequence>MTEKPDVPRGILAAFELMSEEVDSAIGDLTGEIKLASDQKNFEQVEKLSRLCKSLVAFQKKVEQLKKEWLRDFDQALRQRARQNHAQGKPSKAPHRRLSITFPDGTCFDGPEAAESFVRAIEKIGADKVKELGLQVCKVPLVATEKDKKYGSSQRARGGYYVMTHCSTKDKKTLLEAIAHQLKLGLQVALLDK</sequence>
<evidence type="ECO:0000313" key="1">
    <source>
        <dbReference type="EMBL" id="QUW02884.1"/>
    </source>
</evidence>
<gene>
    <name evidence="1" type="ORF">J8C06_00065</name>
</gene>